<dbReference type="Pfam" id="PF12697">
    <property type="entry name" value="Abhydrolase_6"/>
    <property type="match status" value="1"/>
</dbReference>
<name>A0ABW1P4V0_9PSEU</name>
<reference evidence="3" key="1">
    <citation type="journal article" date="2019" name="Int. J. Syst. Evol. Microbiol.">
        <title>The Global Catalogue of Microorganisms (GCM) 10K type strain sequencing project: providing services to taxonomists for standard genome sequencing and annotation.</title>
        <authorList>
            <consortium name="The Broad Institute Genomics Platform"/>
            <consortium name="The Broad Institute Genome Sequencing Center for Infectious Disease"/>
            <person name="Wu L."/>
            <person name="Ma J."/>
        </authorList>
    </citation>
    <scope>NUCLEOTIDE SEQUENCE [LARGE SCALE GENOMIC DNA]</scope>
    <source>
        <strain evidence="3">CGMCC 4.7246</strain>
    </source>
</reference>
<organism evidence="2 3">
    <name type="scientific">Saccharothrix lopnurensis</name>
    <dbReference type="NCBI Taxonomy" id="1670621"/>
    <lineage>
        <taxon>Bacteria</taxon>
        <taxon>Bacillati</taxon>
        <taxon>Actinomycetota</taxon>
        <taxon>Actinomycetes</taxon>
        <taxon>Pseudonocardiales</taxon>
        <taxon>Pseudonocardiaceae</taxon>
        <taxon>Saccharothrix</taxon>
    </lineage>
</organism>
<dbReference type="SUPFAM" id="SSF53474">
    <property type="entry name" value="alpha/beta-Hydrolases"/>
    <property type="match status" value="1"/>
</dbReference>
<dbReference type="Gene3D" id="3.40.50.1820">
    <property type="entry name" value="alpha/beta hydrolase"/>
    <property type="match status" value="1"/>
</dbReference>
<sequence length="303" mass="32185">MKRSPLPGVLAAPIAPVLAALVAYRVCHPPRPKRTKRPAEFGLTARDLPVPAPVPGRTLDAWLFEGDPARVVVVGHGIGLDKSRSLLHARFLHQAGYTVVLFDFRNHGRSFTDRGLTKFSERFADDLIAVVRHVQAMPEHAGAGFGLYGFSMSSFAVLHALGRLSGIDAVVCDSGPAPDPDRTIRNLLRSGMVPVPEPVRAAPARAVFDAVFRPLAAASTSTPPNWPPAPATPGYATVPMLFLVGDQDAVVGVDEVRGLAEPYPLAEVVVVPGAGHMRPIAVDPGHYSTTVLEFLGKAMGQVG</sequence>
<protein>
    <submittedName>
        <fullName evidence="2">Alpha/beta hydrolase</fullName>
    </submittedName>
</protein>
<evidence type="ECO:0000313" key="3">
    <source>
        <dbReference type="Proteomes" id="UP001596220"/>
    </source>
</evidence>
<dbReference type="InterPro" id="IPR000073">
    <property type="entry name" value="AB_hydrolase_1"/>
</dbReference>
<evidence type="ECO:0000259" key="1">
    <source>
        <dbReference type="Pfam" id="PF12697"/>
    </source>
</evidence>
<keyword evidence="3" id="KW-1185">Reference proteome</keyword>
<dbReference type="PANTHER" id="PTHR43194">
    <property type="entry name" value="HYDROLASE ALPHA/BETA FOLD FAMILY"/>
    <property type="match status" value="1"/>
</dbReference>
<feature type="domain" description="AB hydrolase-1" evidence="1">
    <location>
        <begin position="72"/>
        <end position="277"/>
    </location>
</feature>
<accession>A0ABW1P4V0</accession>
<dbReference type="Proteomes" id="UP001596220">
    <property type="component" value="Unassembled WGS sequence"/>
</dbReference>
<dbReference type="PANTHER" id="PTHR43194:SF2">
    <property type="entry name" value="PEROXISOMAL MEMBRANE PROTEIN LPX1"/>
    <property type="match status" value="1"/>
</dbReference>
<dbReference type="InterPro" id="IPR050228">
    <property type="entry name" value="Carboxylesterase_BioH"/>
</dbReference>
<dbReference type="InterPro" id="IPR029058">
    <property type="entry name" value="AB_hydrolase_fold"/>
</dbReference>
<dbReference type="RefSeq" id="WP_380635740.1">
    <property type="nucleotide sequence ID" value="NZ_JBHSQO010000010.1"/>
</dbReference>
<proteinExistence type="predicted"/>
<comment type="caution">
    <text evidence="2">The sequence shown here is derived from an EMBL/GenBank/DDBJ whole genome shotgun (WGS) entry which is preliminary data.</text>
</comment>
<evidence type="ECO:0000313" key="2">
    <source>
        <dbReference type="EMBL" id="MFC6090108.1"/>
    </source>
</evidence>
<dbReference type="GO" id="GO:0016787">
    <property type="term" value="F:hydrolase activity"/>
    <property type="evidence" value="ECO:0007669"/>
    <property type="project" value="UniProtKB-KW"/>
</dbReference>
<keyword evidence="2" id="KW-0378">Hydrolase</keyword>
<gene>
    <name evidence="2" type="ORF">ACFP3R_12570</name>
</gene>
<dbReference type="EMBL" id="JBHSQO010000010">
    <property type="protein sequence ID" value="MFC6090108.1"/>
    <property type="molecule type" value="Genomic_DNA"/>
</dbReference>